<organism evidence="1 2">
    <name type="scientific">Penicillium angulare</name>
    <dbReference type="NCBI Taxonomy" id="116970"/>
    <lineage>
        <taxon>Eukaryota</taxon>
        <taxon>Fungi</taxon>
        <taxon>Dikarya</taxon>
        <taxon>Ascomycota</taxon>
        <taxon>Pezizomycotina</taxon>
        <taxon>Eurotiomycetes</taxon>
        <taxon>Eurotiomycetidae</taxon>
        <taxon>Eurotiales</taxon>
        <taxon>Aspergillaceae</taxon>
        <taxon>Penicillium</taxon>
    </lineage>
</organism>
<gene>
    <name evidence="1" type="ORF">N7456_000903</name>
</gene>
<keyword evidence="2" id="KW-1185">Reference proteome</keyword>
<evidence type="ECO:0000313" key="1">
    <source>
        <dbReference type="EMBL" id="KAJ5116555.1"/>
    </source>
</evidence>
<evidence type="ECO:0000313" key="2">
    <source>
        <dbReference type="Proteomes" id="UP001149165"/>
    </source>
</evidence>
<name>A0A9W9KSJ7_9EURO</name>
<dbReference type="EMBL" id="JAPQKH010000001">
    <property type="protein sequence ID" value="KAJ5116555.1"/>
    <property type="molecule type" value="Genomic_DNA"/>
</dbReference>
<dbReference type="OrthoDB" id="10372988at2759"/>
<proteinExistence type="predicted"/>
<sequence length="66" mass="6846">MGLAWGMLEQRKAGLADIVGLLAKWKPCSGANHAVKAGLAPCVSPDLHGGVGDLRTPGLELAPWSR</sequence>
<accession>A0A9W9KSJ7</accession>
<dbReference type="Proteomes" id="UP001149165">
    <property type="component" value="Unassembled WGS sequence"/>
</dbReference>
<reference evidence="1" key="1">
    <citation type="submission" date="2022-11" db="EMBL/GenBank/DDBJ databases">
        <authorList>
            <person name="Petersen C."/>
        </authorList>
    </citation>
    <scope>NUCLEOTIDE SEQUENCE</scope>
    <source>
        <strain evidence="1">IBT 30069</strain>
    </source>
</reference>
<reference evidence="1" key="2">
    <citation type="journal article" date="2023" name="IMA Fungus">
        <title>Comparative genomic study of the Penicillium genus elucidates a diverse pangenome and 15 lateral gene transfer events.</title>
        <authorList>
            <person name="Petersen C."/>
            <person name="Sorensen T."/>
            <person name="Nielsen M.R."/>
            <person name="Sondergaard T.E."/>
            <person name="Sorensen J.L."/>
            <person name="Fitzpatrick D.A."/>
            <person name="Frisvad J.C."/>
            <person name="Nielsen K.L."/>
        </authorList>
    </citation>
    <scope>NUCLEOTIDE SEQUENCE</scope>
    <source>
        <strain evidence="1">IBT 30069</strain>
    </source>
</reference>
<comment type="caution">
    <text evidence="1">The sequence shown here is derived from an EMBL/GenBank/DDBJ whole genome shotgun (WGS) entry which is preliminary data.</text>
</comment>
<dbReference type="AlphaFoldDB" id="A0A9W9KSJ7"/>
<protein>
    <submittedName>
        <fullName evidence="1">Uncharacterized protein</fullName>
    </submittedName>
</protein>